<reference evidence="2 3" key="1">
    <citation type="submission" date="2024-03" db="EMBL/GenBank/DDBJ databases">
        <title>Adaptation during the transition from Ophiocordyceps entomopathogen to insect associate is accompanied by gene loss and intensified selection.</title>
        <authorList>
            <person name="Ward C.M."/>
            <person name="Onetto C.A."/>
            <person name="Borneman A.R."/>
        </authorList>
    </citation>
    <scope>NUCLEOTIDE SEQUENCE [LARGE SCALE GENOMIC DNA]</scope>
    <source>
        <strain evidence="2">AWRI1</strain>
        <tissue evidence="2">Single Adult Female</tissue>
    </source>
</reference>
<proteinExistence type="predicted"/>
<organism evidence="2 3">
    <name type="scientific">Parthenolecanium corni</name>
    <dbReference type="NCBI Taxonomy" id="536013"/>
    <lineage>
        <taxon>Eukaryota</taxon>
        <taxon>Metazoa</taxon>
        <taxon>Ecdysozoa</taxon>
        <taxon>Arthropoda</taxon>
        <taxon>Hexapoda</taxon>
        <taxon>Insecta</taxon>
        <taxon>Pterygota</taxon>
        <taxon>Neoptera</taxon>
        <taxon>Paraneoptera</taxon>
        <taxon>Hemiptera</taxon>
        <taxon>Sternorrhyncha</taxon>
        <taxon>Coccoidea</taxon>
        <taxon>Coccidae</taxon>
        <taxon>Parthenolecanium</taxon>
    </lineage>
</organism>
<evidence type="ECO:0000256" key="1">
    <source>
        <dbReference type="SAM" id="MobiDB-lite"/>
    </source>
</evidence>
<dbReference type="Proteomes" id="UP001367676">
    <property type="component" value="Unassembled WGS sequence"/>
</dbReference>
<dbReference type="AlphaFoldDB" id="A0AAN9XZX9"/>
<gene>
    <name evidence="2" type="ORF">V9T40_012965</name>
</gene>
<feature type="region of interest" description="Disordered" evidence="1">
    <location>
        <begin position="9"/>
        <end position="30"/>
    </location>
</feature>
<sequence>MAWGYWSAATVSDRARSPRRHTSTSSFANVSHFPSSLPPASIIPPPPPAAVPPSFHRSHPIYGHLQSPPSMAVCGSGSAVHHHHQAACYNHHNSSAVGSGSDDEYPPVASSLSRRPSFADIEFTGPVPAGRPLTLLLEGASLSRPPSALNTFPRSYHHHHHQGGPDARSSGRSMTAAASTNTLYARGSMRRGECYVHPQPPTIHYPQCLVHRKDYPSDDDDEPDPAYATAVHNGLSRIIKSQSLDHLR</sequence>
<keyword evidence="3" id="KW-1185">Reference proteome</keyword>
<accession>A0AAN9XZX9</accession>
<protein>
    <submittedName>
        <fullName evidence="2">Uncharacterized protein</fullName>
    </submittedName>
</protein>
<evidence type="ECO:0000313" key="3">
    <source>
        <dbReference type="Proteomes" id="UP001367676"/>
    </source>
</evidence>
<dbReference type="EMBL" id="JBBCAQ010000036">
    <property type="protein sequence ID" value="KAK7576679.1"/>
    <property type="molecule type" value="Genomic_DNA"/>
</dbReference>
<name>A0AAN9XZX9_9HEMI</name>
<feature type="region of interest" description="Disordered" evidence="1">
    <location>
        <begin position="151"/>
        <end position="177"/>
    </location>
</feature>
<comment type="caution">
    <text evidence="2">The sequence shown here is derived from an EMBL/GenBank/DDBJ whole genome shotgun (WGS) entry which is preliminary data.</text>
</comment>
<evidence type="ECO:0000313" key="2">
    <source>
        <dbReference type="EMBL" id="KAK7576679.1"/>
    </source>
</evidence>